<dbReference type="GO" id="GO:0046872">
    <property type="term" value="F:metal ion binding"/>
    <property type="evidence" value="ECO:0007669"/>
    <property type="project" value="TreeGrafter"/>
</dbReference>
<evidence type="ECO:0000259" key="2">
    <source>
        <dbReference type="PROSITE" id="PS51708"/>
    </source>
</evidence>
<dbReference type="EMBL" id="JACHHQ010000019">
    <property type="protein sequence ID" value="MBB5202631.1"/>
    <property type="molecule type" value="Genomic_DNA"/>
</dbReference>
<keyword evidence="4" id="KW-1185">Reference proteome</keyword>
<dbReference type="InterPro" id="IPR033469">
    <property type="entry name" value="CYTH-like_dom_sf"/>
</dbReference>
<feature type="domain" description="CYTH" evidence="1">
    <location>
        <begin position="1"/>
        <end position="219"/>
    </location>
</feature>
<dbReference type="CDD" id="cd07756">
    <property type="entry name" value="CYTH-like_Pase_CHAD"/>
    <property type="match status" value="1"/>
</dbReference>
<evidence type="ECO:0000313" key="4">
    <source>
        <dbReference type="Proteomes" id="UP000571084"/>
    </source>
</evidence>
<organism evidence="3 4">
    <name type="scientific">Glaciimonas immobilis</name>
    <dbReference type="NCBI Taxonomy" id="728004"/>
    <lineage>
        <taxon>Bacteria</taxon>
        <taxon>Pseudomonadati</taxon>
        <taxon>Pseudomonadota</taxon>
        <taxon>Betaproteobacteria</taxon>
        <taxon>Burkholderiales</taxon>
        <taxon>Oxalobacteraceae</taxon>
        <taxon>Glaciimonas</taxon>
    </lineage>
</organism>
<dbReference type="RefSeq" id="WP_209216847.1">
    <property type="nucleotide sequence ID" value="NZ_JAAOZT010000023.1"/>
</dbReference>
<dbReference type="Proteomes" id="UP000571084">
    <property type="component" value="Unassembled WGS sequence"/>
</dbReference>
<reference evidence="3 4" key="1">
    <citation type="submission" date="2020-08" db="EMBL/GenBank/DDBJ databases">
        <title>Genomic Encyclopedia of Type Strains, Phase IV (KMG-IV): sequencing the most valuable type-strain genomes for metagenomic binning, comparative biology and taxonomic classification.</title>
        <authorList>
            <person name="Goeker M."/>
        </authorList>
    </citation>
    <scope>NUCLEOTIDE SEQUENCE [LARGE SCALE GENOMIC DNA]</scope>
    <source>
        <strain evidence="3 4">DSM 23240</strain>
    </source>
</reference>
<dbReference type="Pfam" id="PF05235">
    <property type="entry name" value="CHAD"/>
    <property type="match status" value="1"/>
</dbReference>
<name>A0A840S1S3_9BURK</name>
<gene>
    <name evidence="3" type="ORF">HNR39_004501</name>
</gene>
<comment type="caution">
    <text evidence="3">The sequence shown here is derived from an EMBL/GenBank/DDBJ whole genome shotgun (WGS) entry which is preliminary data.</text>
</comment>
<dbReference type="PROSITE" id="PS51708">
    <property type="entry name" value="CHAD"/>
    <property type="match status" value="1"/>
</dbReference>
<dbReference type="Gene3D" id="2.40.320.10">
    <property type="entry name" value="Hypothetical Protein Pfu-838710-001"/>
    <property type="match status" value="1"/>
</dbReference>
<evidence type="ECO:0000313" key="3">
    <source>
        <dbReference type="EMBL" id="MBB5202631.1"/>
    </source>
</evidence>
<protein>
    <submittedName>
        <fullName evidence="3">Inorganic triphosphatase YgiF</fullName>
    </submittedName>
</protein>
<dbReference type="InterPro" id="IPR039013">
    <property type="entry name" value="YgiF"/>
</dbReference>
<dbReference type="Pfam" id="PF01928">
    <property type="entry name" value="CYTH"/>
    <property type="match status" value="1"/>
</dbReference>
<dbReference type="PANTHER" id="PTHR39569">
    <property type="entry name" value="INORGANIC TRIPHOSPHATASE"/>
    <property type="match status" value="1"/>
</dbReference>
<dbReference type="Gene3D" id="1.40.20.10">
    <property type="entry name" value="CHAD domain"/>
    <property type="match status" value="1"/>
</dbReference>
<sequence length="524" mass="57946">MEIELKLLIAPGAVTAFRRHSLLKKLSLAKPYKQELVSTYFDTPDGYLMHRHAGLRVRQVEGKLIQTLKAGGRVDSGLHQRNEWESEVTQLTPDIAALRLMVEPASKWAKMLNSAAMSEPLIPLFTTRFQRSIWLLRLPEGDEVELALDQGEIVSGEVDSAGNMSGVPSTTSISEIELELKSGKAGNLFTFALALQETIALRVGNMSKAERGYRLYAPQPFMISKANACNLSDAKTINQGLRAIIENCLAQIQGNEAGLEYGADTENVHQMRIGARRLNSALAIFSEYMPASDFLRGECKWLGHQLGTARDWDVFAGPTLDAVAQVCEGIQPFIPLQKKATDFAHVGKKNAIKAIHSSRYARMLLTLGAYIHGALTEVGSGSPQSSLLKDGNESLRKFATVKLEHYQEKLRERGKGLSGLGPAERHQLRIAAKKMRYGLAFFYALYPDKKVAPYSDALSALQNTLGYLNDARVAQELLQQCADGKPDLATVSGYVSGYLAAHNKKKLQKLDKQWKKFKQVKQPF</sequence>
<feature type="domain" description="CHAD" evidence="2">
    <location>
        <begin position="234"/>
        <end position="519"/>
    </location>
</feature>
<evidence type="ECO:0000259" key="1">
    <source>
        <dbReference type="PROSITE" id="PS51707"/>
    </source>
</evidence>
<dbReference type="PROSITE" id="PS51707">
    <property type="entry name" value="CYTH"/>
    <property type="match status" value="1"/>
</dbReference>
<dbReference type="PANTHER" id="PTHR39569:SF1">
    <property type="entry name" value="INORGANIC TRIPHOSPHATASE"/>
    <property type="match status" value="1"/>
</dbReference>
<accession>A0A840S1S3</accession>
<dbReference type="SMART" id="SM01118">
    <property type="entry name" value="CYTH"/>
    <property type="match status" value="1"/>
</dbReference>
<dbReference type="AlphaFoldDB" id="A0A840S1S3"/>
<dbReference type="InterPro" id="IPR023577">
    <property type="entry name" value="CYTH_domain"/>
</dbReference>
<dbReference type="SUPFAM" id="SSF55154">
    <property type="entry name" value="CYTH-like phosphatases"/>
    <property type="match status" value="1"/>
</dbReference>
<dbReference type="GO" id="GO:0050355">
    <property type="term" value="F:inorganic triphosphate phosphatase activity"/>
    <property type="evidence" value="ECO:0007669"/>
    <property type="project" value="InterPro"/>
</dbReference>
<proteinExistence type="predicted"/>
<dbReference type="InterPro" id="IPR007899">
    <property type="entry name" value="CHAD_dom"/>
</dbReference>
<dbReference type="InterPro" id="IPR038186">
    <property type="entry name" value="CHAD_dom_sf"/>
</dbReference>
<dbReference type="SMART" id="SM00880">
    <property type="entry name" value="CHAD"/>
    <property type="match status" value="1"/>
</dbReference>